<organism evidence="1 2">
    <name type="scientific">Cocleimonas flava</name>
    <dbReference type="NCBI Taxonomy" id="634765"/>
    <lineage>
        <taxon>Bacteria</taxon>
        <taxon>Pseudomonadati</taxon>
        <taxon>Pseudomonadota</taxon>
        <taxon>Gammaproteobacteria</taxon>
        <taxon>Thiotrichales</taxon>
        <taxon>Thiotrichaceae</taxon>
        <taxon>Cocleimonas</taxon>
    </lineage>
</organism>
<protein>
    <recommendedName>
        <fullName evidence="3">DUF3060 family protein</fullName>
    </recommendedName>
</protein>
<gene>
    <name evidence="1" type="ORF">EV695_0623</name>
</gene>
<proteinExistence type="predicted"/>
<keyword evidence="2" id="KW-1185">Reference proteome</keyword>
<comment type="caution">
    <text evidence="1">The sequence shown here is derived from an EMBL/GenBank/DDBJ whole genome shotgun (WGS) entry which is preliminary data.</text>
</comment>
<evidence type="ECO:0008006" key="3">
    <source>
        <dbReference type="Google" id="ProtNLM"/>
    </source>
</evidence>
<dbReference type="AlphaFoldDB" id="A0A4R1F7W8"/>
<dbReference type="Proteomes" id="UP000294887">
    <property type="component" value="Unassembled WGS sequence"/>
</dbReference>
<evidence type="ECO:0000313" key="1">
    <source>
        <dbReference type="EMBL" id="TCJ88764.1"/>
    </source>
</evidence>
<reference evidence="1 2" key="1">
    <citation type="submission" date="2019-03" db="EMBL/GenBank/DDBJ databases">
        <title>Genomic Encyclopedia of Type Strains, Phase IV (KMG-IV): sequencing the most valuable type-strain genomes for metagenomic binning, comparative biology and taxonomic classification.</title>
        <authorList>
            <person name="Goeker M."/>
        </authorList>
    </citation>
    <scope>NUCLEOTIDE SEQUENCE [LARGE SCALE GENOMIC DNA]</scope>
    <source>
        <strain evidence="1 2">DSM 24830</strain>
    </source>
</reference>
<name>A0A4R1F7W8_9GAMM</name>
<sequence length="203" mass="22426">MYNPVSSYNFIYHLFIINRIKLDLSKNYIMSNILNTEFQQVSTGNSNCLRTLISRTLTIAFLAVFLQGCELDDGTDSDDDEQTVVYSTDGGTDTLDNDDKYELILRADSTYLILEDNLTEISIQGDDNYLVIDSDTSIASISINGDDNIITVEDDVNLTVDQLTIQGNGNSVTVYDIGTYTETSDTDEADNLACEVSQNGACL</sequence>
<accession>A0A4R1F7W8</accession>
<evidence type="ECO:0000313" key="2">
    <source>
        <dbReference type="Proteomes" id="UP000294887"/>
    </source>
</evidence>
<dbReference type="EMBL" id="SMFQ01000002">
    <property type="protein sequence ID" value="TCJ88764.1"/>
    <property type="molecule type" value="Genomic_DNA"/>
</dbReference>